<dbReference type="Proteomes" id="UP001597218">
    <property type="component" value="Unassembled WGS sequence"/>
</dbReference>
<reference evidence="2" key="1">
    <citation type="journal article" date="2019" name="Int. J. Syst. Evol. Microbiol.">
        <title>The Global Catalogue of Microorganisms (GCM) 10K type strain sequencing project: providing services to taxonomists for standard genome sequencing and annotation.</title>
        <authorList>
            <consortium name="The Broad Institute Genomics Platform"/>
            <consortium name="The Broad Institute Genome Sequencing Center for Infectious Disease"/>
            <person name="Wu L."/>
            <person name="Ma J."/>
        </authorList>
    </citation>
    <scope>NUCLEOTIDE SEQUENCE [LARGE SCALE GENOMIC DNA]</scope>
    <source>
        <strain evidence="2">CGMCC 4.7177</strain>
    </source>
</reference>
<sequence>MTNKTKQAALTRRMAEALRSMQLKMDSLAEFVEDEDGDFSTEYLGEETAVLIDVLIHRLGFAEYSYEGNDHMLEVVCDYIIGKIEYEDVLSNVAESHKLHAILLLGDDWEGVI</sequence>
<gene>
    <name evidence="1" type="ORF">ACFSFY_02540</name>
</gene>
<evidence type="ECO:0000313" key="1">
    <source>
        <dbReference type="EMBL" id="MFD1926954.1"/>
    </source>
</evidence>
<proteinExistence type="predicted"/>
<organism evidence="1 2">
    <name type="scientific">Sporosarcina siberiensis</name>
    <dbReference type="NCBI Taxonomy" id="1365606"/>
    <lineage>
        <taxon>Bacteria</taxon>
        <taxon>Bacillati</taxon>
        <taxon>Bacillota</taxon>
        <taxon>Bacilli</taxon>
        <taxon>Bacillales</taxon>
        <taxon>Caryophanaceae</taxon>
        <taxon>Sporosarcina</taxon>
    </lineage>
</organism>
<evidence type="ECO:0000313" key="2">
    <source>
        <dbReference type="Proteomes" id="UP001597218"/>
    </source>
</evidence>
<keyword evidence="2" id="KW-1185">Reference proteome</keyword>
<dbReference type="EMBL" id="JBHUGI010000005">
    <property type="protein sequence ID" value="MFD1926954.1"/>
    <property type="molecule type" value="Genomic_DNA"/>
</dbReference>
<name>A0ABW4SEX2_9BACL</name>
<protein>
    <submittedName>
        <fullName evidence="1">Uncharacterized protein</fullName>
    </submittedName>
</protein>
<dbReference type="RefSeq" id="WP_381535613.1">
    <property type="nucleotide sequence ID" value="NZ_JBHUGI010000005.1"/>
</dbReference>
<accession>A0ABW4SEX2</accession>
<comment type="caution">
    <text evidence="1">The sequence shown here is derived from an EMBL/GenBank/DDBJ whole genome shotgun (WGS) entry which is preliminary data.</text>
</comment>